<dbReference type="CDD" id="cd15636">
    <property type="entry name" value="PHD_PYGO2"/>
    <property type="match status" value="1"/>
</dbReference>
<keyword evidence="2" id="KW-0879">Wnt signaling pathway</keyword>
<name>A0A3P9MC62_ORYLA</name>
<feature type="compositionally biased region" description="Pro residues" evidence="9">
    <location>
        <begin position="409"/>
        <end position="423"/>
    </location>
</feature>
<dbReference type="Gene3D" id="3.30.40.10">
    <property type="entry name" value="Zinc/RING finger domain, C3HC4 (zinc finger)"/>
    <property type="match status" value="1"/>
</dbReference>
<feature type="compositionally biased region" description="Low complexity" evidence="9">
    <location>
        <begin position="358"/>
        <end position="386"/>
    </location>
</feature>
<feature type="compositionally biased region" description="Low complexity" evidence="9">
    <location>
        <begin position="484"/>
        <end position="522"/>
    </location>
</feature>
<evidence type="ECO:0000256" key="7">
    <source>
        <dbReference type="ARBA" id="ARBA00037400"/>
    </source>
</evidence>
<dbReference type="GO" id="GO:0008270">
    <property type="term" value="F:zinc ion binding"/>
    <property type="evidence" value="ECO:0007669"/>
    <property type="project" value="UniProtKB-KW"/>
</dbReference>
<comment type="subcellular location">
    <subcellularLocation>
        <location evidence="1">Nucleus</location>
    </subcellularLocation>
</comment>
<dbReference type="PROSITE" id="PS50016">
    <property type="entry name" value="ZF_PHD_2"/>
    <property type="match status" value="1"/>
</dbReference>
<feature type="compositionally biased region" description="Polar residues" evidence="9">
    <location>
        <begin position="426"/>
        <end position="440"/>
    </location>
</feature>
<dbReference type="GO" id="GO:0005634">
    <property type="term" value="C:nucleus"/>
    <property type="evidence" value="ECO:0007669"/>
    <property type="project" value="UniProtKB-SubCell"/>
</dbReference>
<evidence type="ECO:0000259" key="10">
    <source>
        <dbReference type="PROSITE" id="PS50016"/>
    </source>
</evidence>
<feature type="compositionally biased region" description="Gly residues" evidence="9">
    <location>
        <begin position="143"/>
        <end position="172"/>
    </location>
</feature>
<dbReference type="GO" id="GO:0016055">
    <property type="term" value="P:Wnt signaling pathway"/>
    <property type="evidence" value="ECO:0007669"/>
    <property type="project" value="UniProtKB-KW"/>
</dbReference>
<keyword evidence="4 8" id="KW-0863">Zinc-finger</keyword>
<feature type="compositionally biased region" description="Low complexity" evidence="9">
    <location>
        <begin position="257"/>
        <end position="275"/>
    </location>
</feature>
<dbReference type="InterPro" id="IPR013083">
    <property type="entry name" value="Znf_RING/FYVE/PHD"/>
</dbReference>
<feature type="compositionally biased region" description="Gly residues" evidence="9">
    <location>
        <begin position="199"/>
        <end position="213"/>
    </location>
</feature>
<evidence type="ECO:0000313" key="11">
    <source>
        <dbReference type="Ensembl" id="ENSORLP00020030434.1"/>
    </source>
</evidence>
<dbReference type="Ensembl" id="ENSORLT00020021548.1">
    <property type="protein sequence ID" value="ENSORLP00020030434.1"/>
    <property type="gene ID" value="ENSORLG00020014905.1"/>
</dbReference>
<evidence type="ECO:0000256" key="3">
    <source>
        <dbReference type="ARBA" id="ARBA00022723"/>
    </source>
</evidence>
<feature type="region of interest" description="Disordered" evidence="9">
    <location>
        <begin position="121"/>
        <end position="539"/>
    </location>
</feature>
<reference key="1">
    <citation type="journal article" date="2007" name="Nature">
        <title>The medaka draft genome and insights into vertebrate genome evolution.</title>
        <authorList>
            <person name="Kasahara M."/>
            <person name="Naruse K."/>
            <person name="Sasaki S."/>
            <person name="Nakatani Y."/>
            <person name="Qu W."/>
            <person name="Ahsan B."/>
            <person name="Yamada T."/>
            <person name="Nagayasu Y."/>
            <person name="Doi K."/>
            <person name="Kasai Y."/>
            <person name="Jindo T."/>
            <person name="Kobayashi D."/>
            <person name="Shimada A."/>
            <person name="Toyoda A."/>
            <person name="Kuroki Y."/>
            <person name="Fujiyama A."/>
            <person name="Sasaki T."/>
            <person name="Shimizu A."/>
            <person name="Asakawa S."/>
            <person name="Shimizu N."/>
            <person name="Hashimoto S."/>
            <person name="Yang J."/>
            <person name="Lee Y."/>
            <person name="Matsushima K."/>
            <person name="Sugano S."/>
            <person name="Sakaizumi M."/>
            <person name="Narita T."/>
            <person name="Ohishi K."/>
            <person name="Haga S."/>
            <person name="Ohta F."/>
            <person name="Nomoto H."/>
            <person name="Nogata K."/>
            <person name="Morishita T."/>
            <person name="Endo T."/>
            <person name="Shin-I T."/>
            <person name="Takeda H."/>
            <person name="Morishita S."/>
            <person name="Kohara Y."/>
        </authorList>
    </citation>
    <scope>NUCLEOTIDE SEQUENCE [LARGE SCALE GENOMIC DNA]</scope>
    <source>
        <strain>Hd-rR</strain>
    </source>
</reference>
<dbReference type="FunFam" id="3.30.40.10:FF:000107">
    <property type="entry name" value="pygopus homolog 1"/>
    <property type="match status" value="1"/>
</dbReference>
<comment type="function">
    <text evidence="7">Involved in signal transduction through the Wnt pathway.</text>
</comment>
<dbReference type="Proteomes" id="UP000265180">
    <property type="component" value="Chromosome 11"/>
</dbReference>
<sequence>MLSILSSCHTIQSFQLVALQKEPQGLKLLPLSLRGIGQSKCSAAPGWWLIDTWFGRHGFVTGVSSFPPFLLISASQMKSPEKKKARKSTAQTTGFSHLTEFAPPPTPMVDHLVASNPFDDDFGPPSRPSGAVGPGGAPFLQSPGGGGGPMYGGRMGAGMTLMGGPGGPGSGPGRRLPFGPPSNAGPHHQLGFERMPGFPVGGGGGTGGGGGFPPGGPSQFNMQPNFSPPMHPGPGFNPMLSPGGMGGPGGGGPPHPRFGMPPQQQHGQGGHSFSSPPLPGGGGPRGPLPPMGGGMGPGMGMMGGMGGGPGGNMVGGGMPGMPPQGPFPSSQDGPYPGPSPPGPGGEDGKNFVGPPGPSQQQLNLNPNGPPTNNNTPGPPNSSQQQPAGGFPGHLDVQQPGSNTPGQPTSAPPQSNPNASPPGPLNGSGQTQHPQSNQLQHPSSANTPNSNSSNQQQQSTPPNSAPGPTSYNQQNNTLGAGGPLSNAASNSAQNSLTNNNGGHTPGSNPNPPSNSTSTPNTQSPLPPGPAAPSTGLGPGKLGGPGMVFPCGHCVAEVHDDQDAILCEASCQRWFHRDCTGLTEPAYGLLTRESAAVWACDYCIKTKDIQAVFVRQGLGQLVAANES</sequence>
<organism evidence="11 12">
    <name type="scientific">Oryzias latipes</name>
    <name type="common">Japanese rice fish</name>
    <name type="synonym">Japanese killifish</name>
    <dbReference type="NCBI Taxonomy" id="8090"/>
    <lineage>
        <taxon>Eukaryota</taxon>
        <taxon>Metazoa</taxon>
        <taxon>Chordata</taxon>
        <taxon>Craniata</taxon>
        <taxon>Vertebrata</taxon>
        <taxon>Euteleostomi</taxon>
        <taxon>Actinopterygii</taxon>
        <taxon>Neopterygii</taxon>
        <taxon>Teleostei</taxon>
        <taxon>Neoteleostei</taxon>
        <taxon>Acanthomorphata</taxon>
        <taxon>Ovalentaria</taxon>
        <taxon>Atherinomorphae</taxon>
        <taxon>Beloniformes</taxon>
        <taxon>Adrianichthyidae</taxon>
        <taxon>Oryziinae</taxon>
        <taxon>Oryzias</taxon>
    </lineage>
</organism>
<evidence type="ECO:0000256" key="6">
    <source>
        <dbReference type="ARBA" id="ARBA00023242"/>
    </source>
</evidence>
<dbReference type="AlphaFoldDB" id="A0A3P9MC62"/>
<evidence type="ECO:0000256" key="8">
    <source>
        <dbReference type="PROSITE-ProRule" id="PRU00146"/>
    </source>
</evidence>
<evidence type="ECO:0000256" key="9">
    <source>
        <dbReference type="SAM" id="MobiDB-lite"/>
    </source>
</evidence>
<feature type="compositionally biased region" description="Low complexity" evidence="9">
    <location>
        <begin position="441"/>
        <end position="461"/>
    </location>
</feature>
<evidence type="ECO:0000256" key="2">
    <source>
        <dbReference type="ARBA" id="ARBA00022687"/>
    </source>
</evidence>
<evidence type="ECO:0000256" key="5">
    <source>
        <dbReference type="ARBA" id="ARBA00022833"/>
    </source>
</evidence>
<dbReference type="PANTHER" id="PTHR23194:SF7">
    <property type="entry name" value="PYGOPUS HOMOLOG 2"/>
    <property type="match status" value="1"/>
</dbReference>
<dbReference type="InterPro" id="IPR019787">
    <property type="entry name" value="Znf_PHD-finger"/>
</dbReference>
<reference evidence="11" key="3">
    <citation type="submission" date="2025-08" db="UniProtKB">
        <authorList>
            <consortium name="Ensembl"/>
        </authorList>
    </citation>
    <scope>IDENTIFICATION</scope>
    <source>
        <strain evidence="11">HNI</strain>
    </source>
</reference>
<dbReference type="InterPro" id="IPR052475">
    <property type="entry name" value="Wnt_Signal_Transd_Protein"/>
</dbReference>
<keyword evidence="6" id="KW-0539">Nucleus</keyword>
<feature type="compositionally biased region" description="Polar residues" evidence="9">
    <location>
        <begin position="466"/>
        <end position="477"/>
    </location>
</feature>
<keyword evidence="5" id="KW-0862">Zinc</keyword>
<evidence type="ECO:0000256" key="4">
    <source>
        <dbReference type="ARBA" id="ARBA00022771"/>
    </source>
</evidence>
<reference evidence="11 12" key="2">
    <citation type="submission" date="2017-04" db="EMBL/GenBank/DDBJ databases">
        <title>CpG methylation of centromeres and impact of large insertions on vertebrate speciation.</title>
        <authorList>
            <person name="Ichikawa K."/>
            <person name="Yoshimura J."/>
            <person name="Morishita S."/>
        </authorList>
    </citation>
    <scope>NUCLEOTIDE SEQUENCE</scope>
    <source>
        <strain evidence="11 12">HNI</strain>
    </source>
</reference>
<keyword evidence="3" id="KW-0479">Metal-binding</keyword>
<dbReference type="PANTHER" id="PTHR23194">
    <property type="entry name" value="PYGOPUS"/>
    <property type="match status" value="1"/>
</dbReference>
<dbReference type="PROSITE" id="PS01359">
    <property type="entry name" value="ZF_PHD_1"/>
    <property type="match status" value="1"/>
</dbReference>
<feature type="domain" description="PHD-type" evidence="10">
    <location>
        <begin position="546"/>
        <end position="604"/>
    </location>
</feature>
<dbReference type="SUPFAM" id="SSF57903">
    <property type="entry name" value="FYVE/PHD zinc finger"/>
    <property type="match status" value="1"/>
</dbReference>
<evidence type="ECO:0000313" key="12">
    <source>
        <dbReference type="Proteomes" id="UP000265180"/>
    </source>
</evidence>
<evidence type="ECO:0000256" key="1">
    <source>
        <dbReference type="ARBA" id="ARBA00004123"/>
    </source>
</evidence>
<dbReference type="InterPro" id="IPR011011">
    <property type="entry name" value="Znf_FYVE_PHD"/>
</dbReference>
<dbReference type="InterPro" id="IPR019786">
    <property type="entry name" value="Zinc_finger_PHD-type_CS"/>
</dbReference>
<accession>A0A3P9MC62</accession>
<proteinExistence type="predicted"/>
<reference evidence="11" key="4">
    <citation type="submission" date="2025-09" db="UniProtKB">
        <authorList>
            <consortium name="Ensembl"/>
        </authorList>
    </citation>
    <scope>IDENTIFICATION</scope>
    <source>
        <strain evidence="11">HNI</strain>
    </source>
</reference>
<feature type="compositionally biased region" description="Gly residues" evidence="9">
    <location>
        <begin position="280"/>
        <end position="319"/>
    </location>
</feature>
<protein>
    <submittedName>
        <fullName evidence="11">Pygopus homolog 2 (Drosophila)</fullName>
    </submittedName>
</protein>